<evidence type="ECO:0000313" key="1">
    <source>
        <dbReference type="EMBL" id="KAG2452392.1"/>
    </source>
</evidence>
<proteinExistence type="predicted"/>
<sequence>MLQAFARQTLQARRQGLHFRTAWSLTEALGLNKGKEPVDVYAIDPKLVLNPEKLKAADLDKVAARITVCRQLLPKLSHGEPELAEMDEPGGWASAHGVSARGGAGTLGAHNRVVWVRGCGAGHKGVGEAALGNAWYFGERAEIFEYKLVGEFSTKSGFASLVHADVVARLRQRAGSAEADPEGARRHPLPSWEEFKDLLSDSVDWPHRRMPFIFAGRMVESHLAALYTLERGGRTVGLLISSETSGGNDNDDDN</sequence>
<protein>
    <submittedName>
        <fullName evidence="1">Uncharacterized protein</fullName>
    </submittedName>
</protein>
<organism evidence="1 2">
    <name type="scientific">Chlamydomonas schloesseri</name>
    <dbReference type="NCBI Taxonomy" id="2026947"/>
    <lineage>
        <taxon>Eukaryota</taxon>
        <taxon>Viridiplantae</taxon>
        <taxon>Chlorophyta</taxon>
        <taxon>core chlorophytes</taxon>
        <taxon>Chlorophyceae</taxon>
        <taxon>CS clade</taxon>
        <taxon>Chlamydomonadales</taxon>
        <taxon>Chlamydomonadaceae</taxon>
        <taxon>Chlamydomonas</taxon>
    </lineage>
</organism>
<evidence type="ECO:0000313" key="2">
    <source>
        <dbReference type="Proteomes" id="UP000613740"/>
    </source>
</evidence>
<dbReference type="AlphaFoldDB" id="A0A836BA67"/>
<dbReference type="EMBL" id="JAEHOD010000005">
    <property type="protein sequence ID" value="KAG2452392.1"/>
    <property type="molecule type" value="Genomic_DNA"/>
</dbReference>
<dbReference type="Proteomes" id="UP000613740">
    <property type="component" value="Unassembled WGS sequence"/>
</dbReference>
<accession>A0A836BA67</accession>
<gene>
    <name evidence="1" type="ORF">HYH02_002636</name>
</gene>
<comment type="caution">
    <text evidence="1">The sequence shown here is derived from an EMBL/GenBank/DDBJ whole genome shotgun (WGS) entry which is preliminary data.</text>
</comment>
<name>A0A836BA67_9CHLO</name>
<reference evidence="1" key="1">
    <citation type="journal article" date="2020" name="bioRxiv">
        <title>Comparative genomics of Chlamydomonas.</title>
        <authorList>
            <person name="Craig R.J."/>
            <person name="Hasan A.R."/>
            <person name="Ness R.W."/>
            <person name="Keightley P.D."/>
        </authorList>
    </citation>
    <scope>NUCLEOTIDE SEQUENCE</scope>
    <source>
        <strain evidence="1">CCAP 11/173</strain>
    </source>
</reference>
<keyword evidence="2" id="KW-1185">Reference proteome</keyword>
<dbReference type="OrthoDB" id="509153at2759"/>